<name>A0A9E8ZBB3_9CYAN</name>
<dbReference type="PANTHER" id="PTHR21666:SF270">
    <property type="entry name" value="MUREIN HYDROLASE ACTIVATOR ENVC"/>
    <property type="match status" value="1"/>
</dbReference>
<dbReference type="GO" id="GO:0008745">
    <property type="term" value="F:N-acetylmuramoyl-L-alanine amidase activity"/>
    <property type="evidence" value="ECO:0007669"/>
    <property type="project" value="InterPro"/>
</dbReference>
<dbReference type="GO" id="GO:0009253">
    <property type="term" value="P:peptidoglycan catabolic process"/>
    <property type="evidence" value="ECO:0007669"/>
    <property type="project" value="InterPro"/>
</dbReference>
<dbReference type="SMART" id="SM00646">
    <property type="entry name" value="Ami_3"/>
    <property type="match status" value="1"/>
</dbReference>
<dbReference type="CDD" id="cd12797">
    <property type="entry name" value="M23_peptidase"/>
    <property type="match status" value="1"/>
</dbReference>
<organism evidence="2 3">
    <name type="scientific">Thermocoleostomius sinensis A174</name>
    <dbReference type="NCBI Taxonomy" id="2016057"/>
    <lineage>
        <taxon>Bacteria</taxon>
        <taxon>Bacillati</taxon>
        <taxon>Cyanobacteriota</taxon>
        <taxon>Cyanophyceae</taxon>
        <taxon>Oculatellales</taxon>
        <taxon>Oculatellaceae</taxon>
        <taxon>Thermocoleostomius</taxon>
    </lineage>
</organism>
<protein>
    <submittedName>
        <fullName evidence="2">Peptidoglycan DD-metalloendopeptidase family protein</fullName>
    </submittedName>
</protein>
<dbReference type="AlphaFoldDB" id="A0A9E8ZBB3"/>
<dbReference type="InterPro" id="IPR050570">
    <property type="entry name" value="Cell_wall_metabolism_enzyme"/>
</dbReference>
<dbReference type="Pfam" id="PF01832">
    <property type="entry name" value="Glucosaminidase"/>
    <property type="match status" value="1"/>
</dbReference>
<dbReference type="Gene3D" id="3.40.630.40">
    <property type="entry name" value="Zn-dependent exopeptidases"/>
    <property type="match status" value="1"/>
</dbReference>
<dbReference type="Gene3D" id="2.70.70.10">
    <property type="entry name" value="Glucose Permease (Domain IIA)"/>
    <property type="match status" value="1"/>
</dbReference>
<dbReference type="RefSeq" id="WP_268609908.1">
    <property type="nucleotide sequence ID" value="NZ_CP113797.1"/>
</dbReference>
<dbReference type="InterPro" id="IPR016047">
    <property type="entry name" value="M23ase_b-sheet_dom"/>
</dbReference>
<dbReference type="InterPro" id="IPR002508">
    <property type="entry name" value="MurNAc-LAA_cat"/>
</dbReference>
<dbReference type="Proteomes" id="UP001163152">
    <property type="component" value="Chromosome"/>
</dbReference>
<dbReference type="Pfam" id="PF01551">
    <property type="entry name" value="Peptidase_M23"/>
    <property type="match status" value="1"/>
</dbReference>
<keyword evidence="3" id="KW-1185">Reference proteome</keyword>
<dbReference type="InterPro" id="IPR002901">
    <property type="entry name" value="MGlyc_endo_b_GlcNAc-like_dom"/>
</dbReference>
<gene>
    <name evidence="2" type="ORF">OXH18_23330</name>
</gene>
<evidence type="ECO:0000313" key="3">
    <source>
        <dbReference type="Proteomes" id="UP001163152"/>
    </source>
</evidence>
<dbReference type="EMBL" id="CP113797">
    <property type="protein sequence ID" value="WAL60069.1"/>
    <property type="molecule type" value="Genomic_DNA"/>
</dbReference>
<dbReference type="InterPro" id="IPR011055">
    <property type="entry name" value="Dup_hybrid_motif"/>
</dbReference>
<sequence>MGRIFISAGHFSGDPGATTAIGTSEAQEMIKTRDLIIAELKSRGLVQDQDFFSVPDTIDLTPTINWINACAVAGDVALEIHGNAFDKRARGTECFFIHGNAARERDARLMLNALLNQVPSLIDRGDKPDTQSAPGSLAFCRRIAVPSLLLELCFVDEPQDMNLLVRDRAKFAKGIANGLIAWSEISPGNPGGGTNPFPSINIKLNGRLQQDKGILVNSNSYIPIDLAGLLGIDLSIATNVRRVTQGGIVYVKAVDLQPFNVSVSWQSSPPTVVLNTALVSVEIDRIMGQGLSSIEQLSDFLKSNNSGDFISRFPDIARLYVEEARKEGVNHDIAFCQMCLETGYLKFGGDVSPNQNNFAGIGAIGGGVAGASFPDARTGVKAHIEHLKAYASTEDIAHPPIVDPRFHLVTPRGKAPKVKDLTGKWAVDTRYGDKILAILKRLYESADVESLHHGDSGSHSIEITSPAPRSTFEIKQSFTVKGTASPGVVKVSLSSPWGGNIFPLVTAAVSGGLWQADVVFNTAGNREILATALGDQDNILDFDPEELIVVIQSKLAKPVVGGYVTSPFGWRNGRNHRGTDIGHRNGVGTPILAVADGTVSFVQTGCTVGNHNCGGGFGSHVDIRHSNLDLLSRYAHLSRVNVSDGQTVTKGQKIGEMGETGHAFGPHLHIEIIRLSNGIHLDPETIIIPIV</sequence>
<dbReference type="CDD" id="cd02696">
    <property type="entry name" value="MurNAc-LAA"/>
    <property type="match status" value="1"/>
</dbReference>
<dbReference type="SUPFAM" id="SSF53187">
    <property type="entry name" value="Zn-dependent exopeptidases"/>
    <property type="match status" value="1"/>
</dbReference>
<dbReference type="SUPFAM" id="SSF51261">
    <property type="entry name" value="Duplicated hybrid motif"/>
    <property type="match status" value="1"/>
</dbReference>
<proteinExistence type="predicted"/>
<dbReference type="GO" id="GO:0004040">
    <property type="term" value="F:amidase activity"/>
    <property type="evidence" value="ECO:0007669"/>
    <property type="project" value="InterPro"/>
</dbReference>
<dbReference type="KEGG" id="tsin:OXH18_23330"/>
<evidence type="ECO:0000259" key="1">
    <source>
        <dbReference type="SMART" id="SM00646"/>
    </source>
</evidence>
<reference evidence="2" key="1">
    <citation type="submission" date="2022-12" db="EMBL/GenBank/DDBJ databases">
        <title>Polyphasic identification of a Novel Hot-Spring Cyanobacterium Ocullathermofonsia sinensis gen nov. sp. nov. and Genomic Insights on its Adaptations to the Thermal Habitat.</title>
        <authorList>
            <person name="Daroch M."/>
            <person name="Tang J."/>
            <person name="Jiang Y."/>
        </authorList>
    </citation>
    <scope>NUCLEOTIDE SEQUENCE</scope>
    <source>
        <strain evidence="2">PKUAC-SCTA174</strain>
    </source>
</reference>
<dbReference type="GO" id="GO:0004222">
    <property type="term" value="F:metalloendopeptidase activity"/>
    <property type="evidence" value="ECO:0007669"/>
    <property type="project" value="TreeGrafter"/>
</dbReference>
<evidence type="ECO:0000313" key="2">
    <source>
        <dbReference type="EMBL" id="WAL60069.1"/>
    </source>
</evidence>
<dbReference type="Pfam" id="PF01520">
    <property type="entry name" value="Amidase_3"/>
    <property type="match status" value="1"/>
</dbReference>
<feature type="domain" description="MurNAc-LAA" evidence="1">
    <location>
        <begin position="69"/>
        <end position="180"/>
    </location>
</feature>
<accession>A0A9E8ZBB3</accession>
<dbReference type="PANTHER" id="PTHR21666">
    <property type="entry name" value="PEPTIDASE-RELATED"/>
    <property type="match status" value="1"/>
</dbReference>